<accession>A0ABR1SDI3</accession>
<dbReference type="PANTHER" id="PTHR38166:SF1">
    <property type="entry name" value="C2H2-TYPE DOMAIN-CONTAINING PROTEIN"/>
    <property type="match status" value="1"/>
</dbReference>
<keyword evidence="3" id="KW-1185">Reference proteome</keyword>
<dbReference type="EMBL" id="JAQQWK010000010">
    <property type="protein sequence ID" value="KAK8029853.1"/>
    <property type="molecule type" value="Genomic_DNA"/>
</dbReference>
<reference evidence="2 3" key="1">
    <citation type="submission" date="2023-01" db="EMBL/GenBank/DDBJ databases">
        <title>Analysis of 21 Apiospora genomes using comparative genomics revels a genus with tremendous synthesis potential of carbohydrate active enzymes and secondary metabolites.</title>
        <authorList>
            <person name="Sorensen T."/>
        </authorList>
    </citation>
    <scope>NUCLEOTIDE SEQUENCE [LARGE SCALE GENOMIC DNA]</scope>
    <source>
        <strain evidence="2 3">CBS 33761</strain>
    </source>
</reference>
<protein>
    <submittedName>
        <fullName evidence="2">Uncharacterized protein</fullName>
    </submittedName>
</protein>
<name>A0ABR1SDI3_9PEZI</name>
<evidence type="ECO:0000313" key="3">
    <source>
        <dbReference type="Proteomes" id="UP001444661"/>
    </source>
</evidence>
<evidence type="ECO:0000256" key="1">
    <source>
        <dbReference type="SAM" id="MobiDB-lite"/>
    </source>
</evidence>
<dbReference type="Proteomes" id="UP001444661">
    <property type="component" value="Unassembled WGS sequence"/>
</dbReference>
<feature type="region of interest" description="Disordered" evidence="1">
    <location>
        <begin position="13"/>
        <end position="47"/>
    </location>
</feature>
<comment type="caution">
    <text evidence="2">The sequence shown here is derived from an EMBL/GenBank/DDBJ whole genome shotgun (WGS) entry which is preliminary data.</text>
</comment>
<proteinExistence type="predicted"/>
<evidence type="ECO:0000313" key="2">
    <source>
        <dbReference type="EMBL" id="KAK8029853.1"/>
    </source>
</evidence>
<dbReference type="PANTHER" id="PTHR38166">
    <property type="entry name" value="C2H2-TYPE DOMAIN-CONTAINING PROTEIN-RELATED"/>
    <property type="match status" value="1"/>
</dbReference>
<sequence>MKSTSLARYIQADGIDGRGTAPCASSGDETPMEQSGDQKRRSCSGPGWNSVHRVKEHLYRKHTQPSTVCPCKHSLENGAEFHRDKQSKLVCSERRKIKEEDRVDAAKERQLRSRKMVDNQGLENGPINLNLEERRWYMVYQILFPHDPLDRAPSPYHDGSACQSSVSGDAARRLGVDLPPHVQGQLASMTHDLAKDIAELYISAREFGDLQELEPRTRKRSCEFTKNVLAMLNNDREPCNRGSPEFMESMDSSEVYGSIKSSDTTSQASGMPYIGNDPFAFDPVANFPPGTMIPMNSNLSPYYDVGHLPLDCYMGGSNFMLPHLPEDMYQMDIQ</sequence>
<gene>
    <name evidence="2" type="ORF">PG993_011144</name>
</gene>
<organism evidence="2 3">
    <name type="scientific">Apiospora rasikravindrae</name>
    <dbReference type="NCBI Taxonomy" id="990691"/>
    <lineage>
        <taxon>Eukaryota</taxon>
        <taxon>Fungi</taxon>
        <taxon>Dikarya</taxon>
        <taxon>Ascomycota</taxon>
        <taxon>Pezizomycotina</taxon>
        <taxon>Sordariomycetes</taxon>
        <taxon>Xylariomycetidae</taxon>
        <taxon>Amphisphaeriales</taxon>
        <taxon>Apiosporaceae</taxon>
        <taxon>Apiospora</taxon>
    </lineage>
</organism>